<organism evidence="1 2">
    <name type="scientific">Roseobacter litoralis (strain ATCC 49566 / DSM 6996 / JCM 21268 / NBRC 15278 / OCh 149)</name>
    <dbReference type="NCBI Taxonomy" id="391595"/>
    <lineage>
        <taxon>Bacteria</taxon>
        <taxon>Pseudomonadati</taxon>
        <taxon>Pseudomonadota</taxon>
        <taxon>Alphaproteobacteria</taxon>
        <taxon>Rhodobacterales</taxon>
        <taxon>Roseobacteraceae</taxon>
        <taxon>Roseobacter</taxon>
    </lineage>
</organism>
<dbReference type="AlphaFoldDB" id="F7ZKZ2"/>
<reference evidence="1 2" key="1">
    <citation type="journal article" date="2011" name="BMC Genomics">
        <title>Comparative genome analysis and genome-guided physiological analysis of Roseobacter litoralis.</title>
        <authorList>
            <person name="Kalhoefer D."/>
            <person name="Thole S."/>
            <person name="Voget S."/>
            <person name="Lehmann R."/>
            <person name="Liesegang H."/>
            <person name="Wollher A."/>
            <person name="Daniel R."/>
            <person name="Simon M."/>
            <person name="Brinkhoff T."/>
        </authorList>
    </citation>
    <scope>NUCLEOTIDE SEQUENCE [LARGE SCALE GENOMIC DNA]</scope>
    <source>
        <strain evidence="2">ATCC 49566 / DSM 6996 / JCM 21268 / NBRC 15278 / OCh 149</strain>
    </source>
</reference>
<evidence type="ECO:0000313" key="1">
    <source>
        <dbReference type="EMBL" id="AEI94003.1"/>
    </source>
</evidence>
<gene>
    <name evidence="1" type="ordered locus">RLO149_c020200</name>
</gene>
<dbReference type="Proteomes" id="UP000001353">
    <property type="component" value="Chromosome"/>
</dbReference>
<protein>
    <submittedName>
        <fullName evidence="1">Uncharacterized protein</fullName>
    </submittedName>
</protein>
<dbReference type="KEGG" id="rli:RLO149_c020200"/>
<accession>F7ZKZ2</accession>
<dbReference type="EMBL" id="CP002623">
    <property type="protein sequence ID" value="AEI94003.1"/>
    <property type="molecule type" value="Genomic_DNA"/>
</dbReference>
<dbReference type="HOGENOM" id="CLU_3295905_0_0_5"/>
<proteinExistence type="predicted"/>
<dbReference type="STRING" id="391595.RLO149_c020200"/>
<sequence length="40" mass="4531">MLSAQKTTSKAQLETIKTFFAALMVAAPYCRKSPVTRRER</sequence>
<name>F7ZKZ2_ROSLO</name>
<keyword evidence="2" id="KW-1185">Reference proteome</keyword>
<evidence type="ECO:0000313" key="2">
    <source>
        <dbReference type="Proteomes" id="UP000001353"/>
    </source>
</evidence>